<dbReference type="RefSeq" id="WP_345068347.1">
    <property type="nucleotide sequence ID" value="NZ_BAABCN010000010.1"/>
</dbReference>
<name>A0ABP7KS91_9MICO</name>
<reference evidence="5" key="1">
    <citation type="journal article" date="2019" name="Int. J. Syst. Evol. Microbiol.">
        <title>The Global Catalogue of Microorganisms (GCM) 10K type strain sequencing project: providing services to taxonomists for standard genome sequencing and annotation.</title>
        <authorList>
            <consortium name="The Broad Institute Genomics Platform"/>
            <consortium name="The Broad Institute Genome Sequencing Center for Infectious Disease"/>
            <person name="Wu L."/>
            <person name="Ma J."/>
        </authorList>
    </citation>
    <scope>NUCLEOTIDE SEQUENCE [LARGE SCALE GENOMIC DNA]</scope>
    <source>
        <strain evidence="5">JCM 17021</strain>
    </source>
</reference>
<proteinExistence type="predicted"/>
<dbReference type="InterPro" id="IPR016181">
    <property type="entry name" value="Acyl_CoA_acyltransferase"/>
</dbReference>
<evidence type="ECO:0000313" key="4">
    <source>
        <dbReference type="EMBL" id="GAA3886709.1"/>
    </source>
</evidence>
<evidence type="ECO:0000256" key="1">
    <source>
        <dbReference type="ARBA" id="ARBA00022679"/>
    </source>
</evidence>
<dbReference type="Proteomes" id="UP001501803">
    <property type="component" value="Unassembled WGS sequence"/>
</dbReference>
<gene>
    <name evidence="4" type="ORF">GCM10022381_31010</name>
</gene>
<feature type="domain" description="N-acetyltransferase" evidence="3">
    <location>
        <begin position="5"/>
        <end position="174"/>
    </location>
</feature>
<dbReference type="EMBL" id="BAABCN010000010">
    <property type="protein sequence ID" value="GAA3886709.1"/>
    <property type="molecule type" value="Genomic_DNA"/>
</dbReference>
<dbReference type="InterPro" id="IPR000182">
    <property type="entry name" value="GNAT_dom"/>
</dbReference>
<dbReference type="PANTHER" id="PTHR43877">
    <property type="entry name" value="AMINOALKYLPHOSPHONATE N-ACETYLTRANSFERASE-RELATED-RELATED"/>
    <property type="match status" value="1"/>
</dbReference>
<dbReference type="PROSITE" id="PS51186">
    <property type="entry name" value="GNAT"/>
    <property type="match status" value="1"/>
</dbReference>
<keyword evidence="2" id="KW-0012">Acyltransferase</keyword>
<dbReference type="SUPFAM" id="SSF55729">
    <property type="entry name" value="Acyl-CoA N-acyltransferases (Nat)"/>
    <property type="match status" value="1"/>
</dbReference>
<protein>
    <submittedName>
        <fullName evidence="4">GNAT family N-acetyltransferase</fullName>
    </submittedName>
</protein>
<comment type="caution">
    <text evidence="4">The sequence shown here is derived from an EMBL/GenBank/DDBJ whole genome shotgun (WGS) entry which is preliminary data.</text>
</comment>
<dbReference type="CDD" id="cd04301">
    <property type="entry name" value="NAT_SF"/>
    <property type="match status" value="1"/>
</dbReference>
<keyword evidence="1" id="KW-0808">Transferase</keyword>
<dbReference type="InterPro" id="IPR050832">
    <property type="entry name" value="Bact_Acetyltransf"/>
</dbReference>
<organism evidence="4 5">
    <name type="scientific">Leifsonia kafniensis</name>
    <dbReference type="NCBI Taxonomy" id="475957"/>
    <lineage>
        <taxon>Bacteria</taxon>
        <taxon>Bacillati</taxon>
        <taxon>Actinomycetota</taxon>
        <taxon>Actinomycetes</taxon>
        <taxon>Micrococcales</taxon>
        <taxon>Microbacteriaceae</taxon>
        <taxon>Leifsonia</taxon>
    </lineage>
</organism>
<evidence type="ECO:0000256" key="2">
    <source>
        <dbReference type="ARBA" id="ARBA00023315"/>
    </source>
</evidence>
<dbReference type="PANTHER" id="PTHR43877:SF2">
    <property type="entry name" value="AMINOALKYLPHOSPHONATE N-ACETYLTRANSFERASE-RELATED"/>
    <property type="match status" value="1"/>
</dbReference>
<evidence type="ECO:0000313" key="5">
    <source>
        <dbReference type="Proteomes" id="UP001501803"/>
    </source>
</evidence>
<sequence>MNLTITIESPRQSEVETLVELSADFAQALYPPETNFLLGVEKLDRSDVSVYLARDDSARALGMAALVLSTSADETATGAAHGAADGAAHGAATVIAELKSLFVHPDGRGQGVAAELLDRIETDARDAGAVELVLETGPLHSAALRLYRKRGFHEIPLFGEYVGATQSLCFAKPL</sequence>
<accession>A0ABP7KS91</accession>
<keyword evidence="5" id="KW-1185">Reference proteome</keyword>
<evidence type="ECO:0000259" key="3">
    <source>
        <dbReference type="PROSITE" id="PS51186"/>
    </source>
</evidence>
<dbReference type="Pfam" id="PF00583">
    <property type="entry name" value="Acetyltransf_1"/>
    <property type="match status" value="1"/>
</dbReference>
<dbReference type="Gene3D" id="3.40.630.30">
    <property type="match status" value="1"/>
</dbReference>